<name>A0A3N4JQL3_9PEZI</name>
<dbReference type="AlphaFoldDB" id="A0A3N4JQL3"/>
<organism evidence="2 3">
    <name type="scientific">Choiromyces venosus 120613-1</name>
    <dbReference type="NCBI Taxonomy" id="1336337"/>
    <lineage>
        <taxon>Eukaryota</taxon>
        <taxon>Fungi</taxon>
        <taxon>Dikarya</taxon>
        <taxon>Ascomycota</taxon>
        <taxon>Pezizomycotina</taxon>
        <taxon>Pezizomycetes</taxon>
        <taxon>Pezizales</taxon>
        <taxon>Tuberaceae</taxon>
        <taxon>Choiromyces</taxon>
    </lineage>
</organism>
<keyword evidence="1" id="KW-0812">Transmembrane</keyword>
<dbReference type="InterPro" id="IPR019433">
    <property type="entry name" value="GPI_ManTrfase_II_coact_Pga1"/>
</dbReference>
<evidence type="ECO:0000313" key="2">
    <source>
        <dbReference type="EMBL" id="RPA99547.1"/>
    </source>
</evidence>
<dbReference type="OrthoDB" id="3360032at2759"/>
<dbReference type="GO" id="GO:0006506">
    <property type="term" value="P:GPI anchor biosynthetic process"/>
    <property type="evidence" value="ECO:0007669"/>
    <property type="project" value="TreeGrafter"/>
</dbReference>
<proteinExistence type="predicted"/>
<dbReference type="GO" id="GO:0000030">
    <property type="term" value="F:mannosyltransferase activity"/>
    <property type="evidence" value="ECO:0007669"/>
    <property type="project" value="TreeGrafter"/>
</dbReference>
<dbReference type="EMBL" id="ML120386">
    <property type="protein sequence ID" value="RPA99547.1"/>
    <property type="molecule type" value="Genomic_DNA"/>
</dbReference>
<evidence type="ECO:0000313" key="3">
    <source>
        <dbReference type="Proteomes" id="UP000276215"/>
    </source>
</evidence>
<keyword evidence="3" id="KW-1185">Reference proteome</keyword>
<gene>
    <name evidence="2" type="ORF">L873DRAFT_1683104</name>
</gene>
<evidence type="ECO:0000256" key="1">
    <source>
        <dbReference type="SAM" id="Phobius"/>
    </source>
</evidence>
<dbReference type="Proteomes" id="UP000276215">
    <property type="component" value="Unassembled WGS sequence"/>
</dbReference>
<dbReference type="GO" id="GO:0031501">
    <property type="term" value="C:mannosyltransferase complex"/>
    <property type="evidence" value="ECO:0007669"/>
    <property type="project" value="TreeGrafter"/>
</dbReference>
<keyword evidence="1" id="KW-0472">Membrane</keyword>
<dbReference type="PANTHER" id="PTHR28022:SF1">
    <property type="entry name" value="GPI MANNOSYLTRANSFERASE 2 SUBUNIT PGA1"/>
    <property type="match status" value="1"/>
</dbReference>
<keyword evidence="1" id="KW-1133">Transmembrane helix</keyword>
<dbReference type="PANTHER" id="PTHR28022">
    <property type="entry name" value="GPI MANNOSYLTRANSFERASE 2 SUBUNIT PGA1"/>
    <property type="match status" value="1"/>
</dbReference>
<accession>A0A3N4JQL3</accession>
<protein>
    <submittedName>
        <fullName evidence="2">Uncharacterized protein</fullName>
    </submittedName>
</protein>
<feature type="transmembrane region" description="Helical" evidence="1">
    <location>
        <begin position="97"/>
        <end position="116"/>
    </location>
</feature>
<reference evidence="2 3" key="1">
    <citation type="journal article" date="2018" name="Nat. Ecol. Evol.">
        <title>Pezizomycetes genomes reveal the molecular basis of ectomycorrhizal truffle lifestyle.</title>
        <authorList>
            <person name="Murat C."/>
            <person name="Payen T."/>
            <person name="Noel B."/>
            <person name="Kuo A."/>
            <person name="Morin E."/>
            <person name="Chen J."/>
            <person name="Kohler A."/>
            <person name="Krizsan K."/>
            <person name="Balestrini R."/>
            <person name="Da Silva C."/>
            <person name="Montanini B."/>
            <person name="Hainaut M."/>
            <person name="Levati E."/>
            <person name="Barry K.W."/>
            <person name="Belfiori B."/>
            <person name="Cichocki N."/>
            <person name="Clum A."/>
            <person name="Dockter R.B."/>
            <person name="Fauchery L."/>
            <person name="Guy J."/>
            <person name="Iotti M."/>
            <person name="Le Tacon F."/>
            <person name="Lindquist E.A."/>
            <person name="Lipzen A."/>
            <person name="Malagnac F."/>
            <person name="Mello A."/>
            <person name="Molinier V."/>
            <person name="Miyauchi S."/>
            <person name="Poulain J."/>
            <person name="Riccioni C."/>
            <person name="Rubini A."/>
            <person name="Sitrit Y."/>
            <person name="Splivallo R."/>
            <person name="Traeger S."/>
            <person name="Wang M."/>
            <person name="Zifcakova L."/>
            <person name="Wipf D."/>
            <person name="Zambonelli A."/>
            <person name="Paolocci F."/>
            <person name="Nowrousian M."/>
            <person name="Ottonello S."/>
            <person name="Baldrian P."/>
            <person name="Spatafora J.W."/>
            <person name="Henrissat B."/>
            <person name="Nagy L.G."/>
            <person name="Aury J.M."/>
            <person name="Wincker P."/>
            <person name="Grigoriev I.V."/>
            <person name="Bonfante P."/>
            <person name="Martin F.M."/>
        </authorList>
    </citation>
    <scope>NUCLEOTIDE SEQUENCE [LARGE SCALE GENOMIC DNA]</scope>
    <source>
        <strain evidence="2 3">120613-1</strain>
    </source>
</reference>
<dbReference type="GO" id="GO:0005789">
    <property type="term" value="C:endoplasmic reticulum membrane"/>
    <property type="evidence" value="ECO:0007669"/>
    <property type="project" value="TreeGrafter"/>
</dbReference>
<sequence length="132" mass="14711">MPFQSPTDFTLNIYTPSQLLDKPSLLAHMTAYATRQLPFSAVNELSGPSADPRSALYLDIQAKADYYTHKKHRMETPDSVGVEIILDPFILNLLPESLLPIIITIVLITLSAFWASGRVYSTLRNMASQSAR</sequence>